<dbReference type="GO" id="GO:0006742">
    <property type="term" value="P:NADP+ catabolic process"/>
    <property type="evidence" value="ECO:0007669"/>
    <property type="project" value="TreeGrafter"/>
</dbReference>
<evidence type="ECO:0000256" key="6">
    <source>
        <dbReference type="ARBA" id="ARBA00022801"/>
    </source>
</evidence>
<evidence type="ECO:0000313" key="12">
    <source>
        <dbReference type="Proteomes" id="UP000290365"/>
    </source>
</evidence>
<dbReference type="Proteomes" id="UP000290365">
    <property type="component" value="Chromosome"/>
</dbReference>
<dbReference type="AlphaFoldDB" id="A0A4P6JR63"/>
<accession>A0A4P6JR63</accession>
<dbReference type="GO" id="GO:0035529">
    <property type="term" value="F:NADH pyrophosphatase activity"/>
    <property type="evidence" value="ECO:0007669"/>
    <property type="project" value="TreeGrafter"/>
</dbReference>
<keyword evidence="8" id="KW-0520">NAD</keyword>
<evidence type="ECO:0000256" key="9">
    <source>
        <dbReference type="ARBA" id="ARBA00023679"/>
    </source>
</evidence>
<dbReference type="KEGG" id="kbs:EPA93_18775"/>
<dbReference type="CDD" id="cd03429">
    <property type="entry name" value="NUDIX_NADH_pyrophosphatase_Nudt13"/>
    <property type="match status" value="1"/>
</dbReference>
<evidence type="ECO:0000256" key="8">
    <source>
        <dbReference type="ARBA" id="ARBA00023027"/>
    </source>
</evidence>
<dbReference type="NCBIfam" id="NF001299">
    <property type="entry name" value="PRK00241.1"/>
    <property type="match status" value="1"/>
</dbReference>
<gene>
    <name evidence="11" type="ORF">EPA93_18775</name>
</gene>
<dbReference type="GO" id="GO:0046872">
    <property type="term" value="F:metal ion binding"/>
    <property type="evidence" value="ECO:0007669"/>
    <property type="project" value="UniProtKB-KW"/>
</dbReference>
<dbReference type="GO" id="GO:0110153">
    <property type="term" value="F:RNA NAD-cap (NMN-forming) hydrolase activity"/>
    <property type="evidence" value="ECO:0007669"/>
    <property type="project" value="RHEA"/>
</dbReference>
<name>A0A4P6JR63_KTERU</name>
<dbReference type="Pfam" id="PF09296">
    <property type="entry name" value="NUDIX-like"/>
    <property type="match status" value="1"/>
</dbReference>
<proteinExistence type="inferred from homology"/>
<dbReference type="InterPro" id="IPR050241">
    <property type="entry name" value="NAD-cap_RNA_hydrolase_NudC"/>
</dbReference>
<evidence type="ECO:0000259" key="10">
    <source>
        <dbReference type="PROSITE" id="PS51462"/>
    </source>
</evidence>
<dbReference type="EMBL" id="CP035758">
    <property type="protein sequence ID" value="QBD77928.1"/>
    <property type="molecule type" value="Genomic_DNA"/>
</dbReference>
<sequence>MVTTFQRAYPPTQPAPGLAYWFPFRGTELLVREQGQELSLALCNAADMAIFEPQAALYIGTLGGIPCMTCEVGSESALPQDWKLLGLRALFGCFEDAAYEAARYAWQILYWQRNSRYCPYCSHPMGELFESWGRKCPNCGYIGYPPVIPAILVLVHNGDQVLLAHQPGWGKRYSILAGFVEPGETLEECVKREVREEVNIEIDDVTYVASQPWPFPTQLMIGFTARYVSGEIHPDQQELDHAAWFRFDDLPELPAPLSLSYQIIKTWVDTQTAGAHT</sequence>
<dbReference type="InterPro" id="IPR015797">
    <property type="entry name" value="NUDIX_hydrolase-like_dom_sf"/>
</dbReference>
<evidence type="ECO:0000256" key="5">
    <source>
        <dbReference type="ARBA" id="ARBA00022723"/>
    </source>
</evidence>
<keyword evidence="6 11" id="KW-0378">Hydrolase</keyword>
<evidence type="ECO:0000256" key="3">
    <source>
        <dbReference type="ARBA" id="ARBA00009595"/>
    </source>
</evidence>
<keyword evidence="5" id="KW-0479">Metal-binding</keyword>
<evidence type="ECO:0000256" key="4">
    <source>
        <dbReference type="ARBA" id="ARBA00012381"/>
    </source>
</evidence>
<dbReference type="PROSITE" id="PS00893">
    <property type="entry name" value="NUDIX_BOX"/>
    <property type="match status" value="1"/>
</dbReference>
<dbReference type="RefSeq" id="WP_129888981.1">
    <property type="nucleotide sequence ID" value="NZ_CP035758.1"/>
</dbReference>
<evidence type="ECO:0000256" key="7">
    <source>
        <dbReference type="ARBA" id="ARBA00022842"/>
    </source>
</evidence>
<evidence type="ECO:0000256" key="1">
    <source>
        <dbReference type="ARBA" id="ARBA00001946"/>
    </source>
</evidence>
<dbReference type="OrthoDB" id="9787476at2"/>
<dbReference type="InterPro" id="IPR020084">
    <property type="entry name" value="NUDIX_hydrolase_CS"/>
</dbReference>
<evidence type="ECO:0000313" key="11">
    <source>
        <dbReference type="EMBL" id="QBD77928.1"/>
    </source>
</evidence>
<comment type="similarity">
    <text evidence="3">Belongs to the Nudix hydrolase family. NudC subfamily.</text>
</comment>
<dbReference type="InterPro" id="IPR015375">
    <property type="entry name" value="NADH_PPase-like_N"/>
</dbReference>
<dbReference type="Gene3D" id="3.90.79.10">
    <property type="entry name" value="Nucleoside Triphosphate Pyrophosphohydrolase"/>
    <property type="match status" value="1"/>
</dbReference>
<protein>
    <recommendedName>
        <fullName evidence="4">NAD(+) diphosphatase</fullName>
        <ecNumber evidence="4">3.6.1.22</ecNumber>
    </recommendedName>
</protein>
<organism evidence="11 12">
    <name type="scientific">Ktedonosporobacter rubrisoli</name>
    <dbReference type="NCBI Taxonomy" id="2509675"/>
    <lineage>
        <taxon>Bacteria</taxon>
        <taxon>Bacillati</taxon>
        <taxon>Chloroflexota</taxon>
        <taxon>Ktedonobacteria</taxon>
        <taxon>Ktedonobacterales</taxon>
        <taxon>Ktedonosporobacteraceae</taxon>
        <taxon>Ktedonosporobacter</taxon>
    </lineage>
</organism>
<dbReference type="Pfam" id="PF00293">
    <property type="entry name" value="NUDIX"/>
    <property type="match status" value="1"/>
</dbReference>
<dbReference type="SUPFAM" id="SSF55811">
    <property type="entry name" value="Nudix"/>
    <property type="match status" value="2"/>
</dbReference>
<evidence type="ECO:0000256" key="2">
    <source>
        <dbReference type="ARBA" id="ARBA00001947"/>
    </source>
</evidence>
<dbReference type="GO" id="GO:0005829">
    <property type="term" value="C:cytosol"/>
    <property type="evidence" value="ECO:0007669"/>
    <property type="project" value="TreeGrafter"/>
</dbReference>
<dbReference type="EC" id="3.6.1.22" evidence="4"/>
<dbReference type="GO" id="GO:0019677">
    <property type="term" value="P:NAD+ catabolic process"/>
    <property type="evidence" value="ECO:0007669"/>
    <property type="project" value="TreeGrafter"/>
</dbReference>
<dbReference type="Gene3D" id="3.90.79.20">
    <property type="match status" value="1"/>
</dbReference>
<keyword evidence="7" id="KW-0460">Magnesium</keyword>
<dbReference type="PROSITE" id="PS51462">
    <property type="entry name" value="NUDIX"/>
    <property type="match status" value="1"/>
</dbReference>
<keyword evidence="12" id="KW-1185">Reference proteome</keyword>
<reference evidence="11 12" key="1">
    <citation type="submission" date="2019-01" db="EMBL/GenBank/DDBJ databases">
        <title>Ktedonosporobacter rubrisoli SCAWS-G2.</title>
        <authorList>
            <person name="Huang Y."/>
            <person name="Yan B."/>
        </authorList>
    </citation>
    <scope>NUCLEOTIDE SEQUENCE [LARGE SCALE GENOMIC DNA]</scope>
    <source>
        <strain evidence="11 12">SCAWS-G2</strain>
    </source>
</reference>
<dbReference type="InterPro" id="IPR000086">
    <property type="entry name" value="NUDIX_hydrolase_dom"/>
</dbReference>
<comment type="cofactor">
    <cofactor evidence="1">
        <name>Mg(2+)</name>
        <dbReference type="ChEBI" id="CHEBI:18420"/>
    </cofactor>
</comment>
<dbReference type="PANTHER" id="PTHR42904">
    <property type="entry name" value="NUDIX HYDROLASE, NUDC SUBFAMILY"/>
    <property type="match status" value="1"/>
</dbReference>
<comment type="catalytic activity">
    <reaction evidence="9">
        <text>a 5'-end NAD(+)-phospho-ribonucleoside in mRNA + H2O = a 5'-end phospho-adenosine-phospho-ribonucleoside in mRNA + beta-nicotinamide D-ribonucleotide + 2 H(+)</text>
        <dbReference type="Rhea" id="RHEA:60876"/>
        <dbReference type="Rhea" id="RHEA-COMP:15698"/>
        <dbReference type="Rhea" id="RHEA-COMP:15719"/>
        <dbReference type="ChEBI" id="CHEBI:14649"/>
        <dbReference type="ChEBI" id="CHEBI:15377"/>
        <dbReference type="ChEBI" id="CHEBI:15378"/>
        <dbReference type="ChEBI" id="CHEBI:144029"/>
        <dbReference type="ChEBI" id="CHEBI:144051"/>
    </reaction>
    <physiologicalReaction direction="left-to-right" evidence="9">
        <dbReference type="Rhea" id="RHEA:60877"/>
    </physiologicalReaction>
</comment>
<comment type="cofactor">
    <cofactor evidence="2">
        <name>Zn(2+)</name>
        <dbReference type="ChEBI" id="CHEBI:29105"/>
    </cofactor>
</comment>
<dbReference type="PANTHER" id="PTHR42904:SF6">
    <property type="entry name" value="NAD-CAPPED RNA HYDROLASE NUDT12"/>
    <property type="match status" value="1"/>
</dbReference>
<dbReference type="InterPro" id="IPR049734">
    <property type="entry name" value="NudC-like_C"/>
</dbReference>
<feature type="domain" description="Nudix hydrolase" evidence="10">
    <location>
        <begin position="146"/>
        <end position="269"/>
    </location>
</feature>